<dbReference type="NCBIfam" id="TIGR01550">
    <property type="entry name" value="DOC_P1"/>
    <property type="match status" value="1"/>
</dbReference>
<dbReference type="Pfam" id="PF02661">
    <property type="entry name" value="Fic"/>
    <property type="match status" value="1"/>
</dbReference>
<proteinExistence type="predicted"/>
<organism evidence="2 3">
    <name type="scientific">Gemmata algarum</name>
    <dbReference type="NCBI Taxonomy" id="2975278"/>
    <lineage>
        <taxon>Bacteria</taxon>
        <taxon>Pseudomonadati</taxon>
        <taxon>Planctomycetota</taxon>
        <taxon>Planctomycetia</taxon>
        <taxon>Gemmatales</taxon>
        <taxon>Gemmataceae</taxon>
        <taxon>Gemmata</taxon>
    </lineage>
</organism>
<sequence length="130" mass="14391">MTFLTVEQILEIHAEVIRLHGGDPAVHDHGLIESAAYQPQATFDGRYLNPTLPDMASALGFSLTSNHGFKDGNKRIGFTAMDVFLRLNGYKVEADVDDAERAALAVAAHQMNRNDFTEWVRAHIVPLTTE</sequence>
<dbReference type="InterPro" id="IPR006440">
    <property type="entry name" value="Doc"/>
</dbReference>
<accession>A0ABU5EWP3</accession>
<dbReference type="Proteomes" id="UP001272242">
    <property type="component" value="Unassembled WGS sequence"/>
</dbReference>
<evidence type="ECO:0000313" key="2">
    <source>
        <dbReference type="EMBL" id="MDY3559358.1"/>
    </source>
</evidence>
<name>A0ABU5EWP3_9BACT</name>
<dbReference type="InterPro" id="IPR053737">
    <property type="entry name" value="Type_II_TA_Toxin"/>
</dbReference>
<dbReference type="InterPro" id="IPR003812">
    <property type="entry name" value="Fido"/>
</dbReference>
<dbReference type="SUPFAM" id="SSF140931">
    <property type="entry name" value="Fic-like"/>
    <property type="match status" value="1"/>
</dbReference>
<dbReference type="EMBL" id="JAXBLV010000110">
    <property type="protein sequence ID" value="MDY3559358.1"/>
    <property type="molecule type" value="Genomic_DNA"/>
</dbReference>
<dbReference type="Gene3D" id="1.20.120.1870">
    <property type="entry name" value="Fic/DOC protein, Fido domain"/>
    <property type="match status" value="1"/>
</dbReference>
<evidence type="ECO:0000259" key="1">
    <source>
        <dbReference type="PROSITE" id="PS51459"/>
    </source>
</evidence>
<evidence type="ECO:0000313" key="3">
    <source>
        <dbReference type="Proteomes" id="UP001272242"/>
    </source>
</evidence>
<dbReference type="PROSITE" id="PS51459">
    <property type="entry name" value="FIDO"/>
    <property type="match status" value="1"/>
</dbReference>
<reference evidence="3" key="1">
    <citation type="journal article" date="2023" name="Mar. Drugs">
        <title>Gemmata algarum, a Novel Planctomycete Isolated from an Algal Mat, Displays Antimicrobial Activity.</title>
        <authorList>
            <person name="Kumar G."/>
            <person name="Kallscheuer N."/>
            <person name="Kashif M."/>
            <person name="Ahamad S."/>
            <person name="Jagadeeshwari U."/>
            <person name="Pannikurungottu S."/>
            <person name="Haufschild T."/>
            <person name="Kabuu M."/>
            <person name="Sasikala C."/>
            <person name="Jogler C."/>
            <person name="Ramana C."/>
        </authorList>
    </citation>
    <scope>NUCLEOTIDE SEQUENCE [LARGE SCALE GENOMIC DNA]</scope>
    <source>
        <strain evidence="3">JC673</strain>
    </source>
</reference>
<feature type="domain" description="Fido" evidence="1">
    <location>
        <begin position="4"/>
        <end position="130"/>
    </location>
</feature>
<gene>
    <name evidence="2" type="ORF">R5W23_000350</name>
</gene>
<keyword evidence="3" id="KW-1185">Reference proteome</keyword>
<dbReference type="RefSeq" id="WP_320686136.1">
    <property type="nucleotide sequence ID" value="NZ_JAXBLV010000110.1"/>
</dbReference>
<protein>
    <submittedName>
        <fullName evidence="2">Type II toxin-antitoxin system death-on-curing family toxin</fullName>
    </submittedName>
</protein>
<comment type="caution">
    <text evidence="2">The sequence shown here is derived from an EMBL/GenBank/DDBJ whole genome shotgun (WGS) entry which is preliminary data.</text>
</comment>
<dbReference type="PANTHER" id="PTHR39426">
    <property type="entry name" value="HOMOLOGY TO DEATH-ON-CURING PROTEIN OF PHAGE P1"/>
    <property type="match status" value="1"/>
</dbReference>
<dbReference type="PANTHER" id="PTHR39426:SF1">
    <property type="entry name" value="HOMOLOGY TO DEATH-ON-CURING PROTEIN OF PHAGE P1"/>
    <property type="match status" value="1"/>
</dbReference>
<dbReference type="PIRSF" id="PIRSF018297">
    <property type="entry name" value="Doc"/>
    <property type="match status" value="1"/>
</dbReference>
<dbReference type="InterPro" id="IPR036597">
    <property type="entry name" value="Fido-like_dom_sf"/>
</dbReference>